<dbReference type="Proteomes" id="UP000325315">
    <property type="component" value="Unassembled WGS sequence"/>
</dbReference>
<organism evidence="1 2">
    <name type="scientific">Gossypium australe</name>
    <dbReference type="NCBI Taxonomy" id="47621"/>
    <lineage>
        <taxon>Eukaryota</taxon>
        <taxon>Viridiplantae</taxon>
        <taxon>Streptophyta</taxon>
        <taxon>Embryophyta</taxon>
        <taxon>Tracheophyta</taxon>
        <taxon>Spermatophyta</taxon>
        <taxon>Magnoliopsida</taxon>
        <taxon>eudicotyledons</taxon>
        <taxon>Gunneridae</taxon>
        <taxon>Pentapetalae</taxon>
        <taxon>rosids</taxon>
        <taxon>malvids</taxon>
        <taxon>Malvales</taxon>
        <taxon>Malvaceae</taxon>
        <taxon>Malvoideae</taxon>
        <taxon>Gossypium</taxon>
    </lineage>
</organism>
<keyword evidence="1" id="KW-0695">RNA-directed DNA polymerase</keyword>
<dbReference type="GO" id="GO:0003964">
    <property type="term" value="F:RNA-directed DNA polymerase activity"/>
    <property type="evidence" value="ECO:0007669"/>
    <property type="project" value="UniProtKB-KW"/>
</dbReference>
<keyword evidence="1" id="KW-0548">Nucleotidyltransferase</keyword>
<protein>
    <submittedName>
        <fullName evidence="1">Reverse transcriptase</fullName>
    </submittedName>
</protein>
<dbReference type="EMBL" id="SMMG02000003">
    <property type="protein sequence ID" value="KAA3481250.1"/>
    <property type="molecule type" value="Genomic_DNA"/>
</dbReference>
<reference evidence="2" key="1">
    <citation type="journal article" date="2019" name="Plant Biotechnol. J.">
        <title>Genome sequencing of the Australian wild diploid species Gossypium australe highlights disease resistance and delayed gland morphogenesis.</title>
        <authorList>
            <person name="Cai Y."/>
            <person name="Cai X."/>
            <person name="Wang Q."/>
            <person name="Wang P."/>
            <person name="Zhang Y."/>
            <person name="Cai C."/>
            <person name="Xu Y."/>
            <person name="Wang K."/>
            <person name="Zhou Z."/>
            <person name="Wang C."/>
            <person name="Geng S."/>
            <person name="Li B."/>
            <person name="Dong Q."/>
            <person name="Hou Y."/>
            <person name="Wang H."/>
            <person name="Ai P."/>
            <person name="Liu Z."/>
            <person name="Yi F."/>
            <person name="Sun M."/>
            <person name="An G."/>
            <person name="Cheng J."/>
            <person name="Zhang Y."/>
            <person name="Shi Q."/>
            <person name="Xie Y."/>
            <person name="Shi X."/>
            <person name="Chang Y."/>
            <person name="Huang F."/>
            <person name="Chen Y."/>
            <person name="Hong S."/>
            <person name="Mi L."/>
            <person name="Sun Q."/>
            <person name="Zhang L."/>
            <person name="Zhou B."/>
            <person name="Peng R."/>
            <person name="Zhang X."/>
            <person name="Liu F."/>
        </authorList>
    </citation>
    <scope>NUCLEOTIDE SEQUENCE [LARGE SCALE GENOMIC DNA]</scope>
    <source>
        <strain evidence="2">cv. PA1801</strain>
    </source>
</reference>
<dbReference type="OrthoDB" id="1937198at2759"/>
<evidence type="ECO:0000313" key="2">
    <source>
        <dbReference type="Proteomes" id="UP000325315"/>
    </source>
</evidence>
<proteinExistence type="predicted"/>
<comment type="caution">
    <text evidence="1">The sequence shown here is derived from an EMBL/GenBank/DDBJ whole genome shotgun (WGS) entry which is preliminary data.</text>
</comment>
<sequence>MWCIKSYPKQLLTYLELCWTSALMRRKQLLFLDDKSRIMQSLPTREGNWGYFALKLDMSKAYDRVEWNFIEQRVFLHSFNWQKERELLKA</sequence>
<name>A0A5B6WHU7_9ROSI</name>
<dbReference type="AlphaFoldDB" id="A0A5B6WHU7"/>
<keyword evidence="1" id="KW-0808">Transferase</keyword>
<gene>
    <name evidence="1" type="ORF">EPI10_021627</name>
</gene>
<evidence type="ECO:0000313" key="1">
    <source>
        <dbReference type="EMBL" id="KAA3481250.1"/>
    </source>
</evidence>
<keyword evidence="2" id="KW-1185">Reference proteome</keyword>
<accession>A0A5B6WHU7</accession>